<dbReference type="EMBL" id="JAMZIH010000549">
    <property type="protein sequence ID" value="KAJ1679180.1"/>
    <property type="molecule type" value="Genomic_DNA"/>
</dbReference>
<organism evidence="1 2">
    <name type="scientific">Spiromyces aspiralis</name>
    <dbReference type="NCBI Taxonomy" id="68401"/>
    <lineage>
        <taxon>Eukaryota</taxon>
        <taxon>Fungi</taxon>
        <taxon>Fungi incertae sedis</taxon>
        <taxon>Zoopagomycota</taxon>
        <taxon>Kickxellomycotina</taxon>
        <taxon>Kickxellomycetes</taxon>
        <taxon>Kickxellales</taxon>
        <taxon>Kickxellaceae</taxon>
        <taxon>Spiromyces</taxon>
    </lineage>
</organism>
<evidence type="ECO:0000313" key="1">
    <source>
        <dbReference type="EMBL" id="KAJ1679180.1"/>
    </source>
</evidence>
<sequence>MFPVKLVEVGLAFVDTGECRLRANLTYRISSSSSSSNNNISVNANSLNNTYIEVTLTTARSTSSYLICENCKSDVQGSISAARGEVKVYLDMRLDFQLFTDTHMEVAIRQNEDGDGLFGRASRGTEFGCHRVVVSGVAGGWWAANWALPIVLCGATIASLLICKGVMLPMVRRRQHHYRHQANCNSRSGDLGSAGSPPLFTDSQLYLLADVPSVLHVATHLEFLVAVGMLPLPYSRSFVTSSLFGRLWAWFVVPIGPIGRLMFGRSDGVPASVVNLSESVSVRGFLILDELSPLLGDGRLGWYGRGWRSLLAQMETSIEEIFAYQLTTILLGSGISAFARTLIQYLAVLLLPLIAMCAMSFTVITRHDSGVTKGVPRCGKQGPSRSQTEGGRDGSLVRWSIFTPLLTNYNKQRWAALDICVLYINVLVVGVVVGLGHRSNSAAVIVLLASQVMHTLWVAAIWPRRDLSTNGLVCTGALCRLVVVSLLVPLGLNQATLSFKTQQSIGAALIMVNWASLILLLAFVGVIRPAVAVVRWTRWTIWLRGTRRSEMKTLATAKRSPAKKLKQSWRNDFGFRVVESDGDIVLLSTQFLTSETTLSRYDMHSQTVPPSPTFDPRGSSTTICTSSGSSSTGTRGECTRYPWNYQANVRRTMVMSMCDDDGDGGDGDGGDGGNSNQGARRILAGLPRALTRHRMVARKLCLPLLKMSAIADDIDNRELTCSLPRSTISSERVRAGCARIYPAATTMNGGGAAQGPSSSSSSSSYVGVSMS</sequence>
<evidence type="ECO:0000313" key="2">
    <source>
        <dbReference type="Proteomes" id="UP001145114"/>
    </source>
</evidence>
<gene>
    <name evidence="1" type="ORF">EV182_002574</name>
</gene>
<proteinExistence type="predicted"/>
<accession>A0ACC1HV31</accession>
<reference evidence="1" key="1">
    <citation type="submission" date="2022-06" db="EMBL/GenBank/DDBJ databases">
        <title>Phylogenomic reconstructions and comparative analyses of Kickxellomycotina fungi.</title>
        <authorList>
            <person name="Reynolds N.K."/>
            <person name="Stajich J.E."/>
            <person name="Barry K."/>
            <person name="Grigoriev I.V."/>
            <person name="Crous P."/>
            <person name="Smith M.E."/>
        </authorList>
    </citation>
    <scope>NUCLEOTIDE SEQUENCE</scope>
    <source>
        <strain evidence="1">RSA 2271</strain>
    </source>
</reference>
<comment type="caution">
    <text evidence="1">The sequence shown here is derived from an EMBL/GenBank/DDBJ whole genome shotgun (WGS) entry which is preliminary data.</text>
</comment>
<name>A0ACC1HV31_9FUNG</name>
<keyword evidence="2" id="KW-1185">Reference proteome</keyword>
<dbReference type="Proteomes" id="UP001145114">
    <property type="component" value="Unassembled WGS sequence"/>
</dbReference>
<protein>
    <submittedName>
        <fullName evidence="1">Uncharacterized protein</fullName>
    </submittedName>
</protein>